<dbReference type="Pfam" id="PF12051">
    <property type="entry name" value="DUF3533"/>
    <property type="match status" value="1"/>
</dbReference>
<dbReference type="GO" id="GO:0016020">
    <property type="term" value="C:membrane"/>
    <property type="evidence" value="ECO:0007669"/>
    <property type="project" value="TreeGrafter"/>
</dbReference>
<dbReference type="HOGENOM" id="CLU_764085_0_0_1"/>
<feature type="non-terminal residue" evidence="4">
    <location>
        <position position="363"/>
    </location>
</feature>
<evidence type="ECO:0000256" key="1">
    <source>
        <dbReference type="SAM" id="MobiDB-lite"/>
    </source>
</evidence>
<evidence type="ECO:0000313" key="5">
    <source>
        <dbReference type="Proteomes" id="UP000016933"/>
    </source>
</evidence>
<evidence type="ECO:0000259" key="3">
    <source>
        <dbReference type="Pfam" id="PF12051"/>
    </source>
</evidence>
<keyword evidence="2" id="KW-1133">Transmembrane helix</keyword>
<name>N1PEF6_DOTSN</name>
<dbReference type="PANTHER" id="PTHR34814">
    <property type="entry name" value="NITROSOGUANIDINE RESISTANCE PROTEIN SNG1"/>
    <property type="match status" value="1"/>
</dbReference>
<dbReference type="InterPro" id="IPR022703">
    <property type="entry name" value="DUF3533"/>
</dbReference>
<reference evidence="4 5" key="2">
    <citation type="journal article" date="2012" name="PLoS Pathog.">
        <title>Diverse lifestyles and strategies of plant pathogenesis encoded in the genomes of eighteen Dothideomycetes fungi.</title>
        <authorList>
            <person name="Ohm R.A."/>
            <person name="Feau N."/>
            <person name="Henrissat B."/>
            <person name="Schoch C.L."/>
            <person name="Horwitz B.A."/>
            <person name="Barry K.W."/>
            <person name="Condon B.J."/>
            <person name="Copeland A.C."/>
            <person name="Dhillon B."/>
            <person name="Glaser F."/>
            <person name="Hesse C.N."/>
            <person name="Kosti I."/>
            <person name="LaButti K."/>
            <person name="Lindquist E.A."/>
            <person name="Lucas S."/>
            <person name="Salamov A.A."/>
            <person name="Bradshaw R.E."/>
            <person name="Ciuffetti L."/>
            <person name="Hamelin R.C."/>
            <person name="Kema G.H.J."/>
            <person name="Lawrence C."/>
            <person name="Scott J.A."/>
            <person name="Spatafora J.W."/>
            <person name="Turgeon B.G."/>
            <person name="de Wit P.J.G.M."/>
            <person name="Zhong S."/>
            <person name="Goodwin S.B."/>
            <person name="Grigoriev I.V."/>
        </authorList>
    </citation>
    <scope>NUCLEOTIDE SEQUENCE [LARGE SCALE GENOMIC DNA]</scope>
    <source>
        <strain evidence="5">NZE10 / CBS 128990</strain>
    </source>
</reference>
<dbReference type="STRING" id="675120.N1PEF6"/>
<dbReference type="AlphaFoldDB" id="N1PEF6"/>
<dbReference type="InterPro" id="IPR053001">
    <property type="entry name" value="MNNG_permease-like"/>
</dbReference>
<feature type="region of interest" description="Disordered" evidence="1">
    <location>
        <begin position="21"/>
        <end position="99"/>
    </location>
</feature>
<sequence length="363" mass="40128">MPIFARAGDGRGPLVADNAATTMMNQDSRYDNGIDTNSSQNRSSDGTRQASANGQEKDSEAAGSGSNDNNGSKGDGEGNDARDEEQQDQRPTPVGFWHPSLKHVRREAMTKWTITTAVLMAFILSVLSIYWGVFTRVEQNLSSLVVYVIDFDGQIAPYNTTGVTPLVGPQIVQMANRMVASGKPHLGFGSLPVSDFDHDPIQVRQAVYNFDAWAAIIINPNATSMLYSAVQNGNTSYDPLGACQLVYSDARDDTNWFDFIYPQLAPFMTEATTMVGQEWTRMVMQNATTDNALLQNLQRVPQALSPAIGFSMYNLRPFYPYTSIPAVSIGLIYLIIISFFSFAFYLPIHFKYLKPEGHPPLKF</sequence>
<keyword evidence="5" id="KW-1185">Reference proteome</keyword>
<dbReference type="PANTHER" id="PTHR34814:SF1">
    <property type="entry name" value="NITROSOGUANIDINE RESISTANCE PROTEIN SNG1"/>
    <property type="match status" value="1"/>
</dbReference>
<dbReference type="OMA" id="DTHELMQ"/>
<feature type="compositionally biased region" description="Low complexity" evidence="1">
    <location>
        <begin position="61"/>
        <end position="72"/>
    </location>
</feature>
<organism evidence="4 5">
    <name type="scientific">Dothistroma septosporum (strain NZE10 / CBS 128990)</name>
    <name type="common">Red band needle blight fungus</name>
    <name type="synonym">Mycosphaerella pini</name>
    <dbReference type="NCBI Taxonomy" id="675120"/>
    <lineage>
        <taxon>Eukaryota</taxon>
        <taxon>Fungi</taxon>
        <taxon>Dikarya</taxon>
        <taxon>Ascomycota</taxon>
        <taxon>Pezizomycotina</taxon>
        <taxon>Dothideomycetes</taxon>
        <taxon>Dothideomycetidae</taxon>
        <taxon>Mycosphaerellales</taxon>
        <taxon>Mycosphaerellaceae</taxon>
        <taxon>Dothistroma</taxon>
    </lineage>
</organism>
<protein>
    <recommendedName>
        <fullName evidence="3">DUF3533 domain-containing protein</fullName>
    </recommendedName>
</protein>
<proteinExistence type="predicted"/>
<evidence type="ECO:0000313" key="4">
    <source>
        <dbReference type="EMBL" id="EME40717.1"/>
    </source>
</evidence>
<gene>
    <name evidence="4" type="ORF">DOTSEDRAFT_74305</name>
</gene>
<feature type="compositionally biased region" description="Polar residues" evidence="1">
    <location>
        <begin position="34"/>
        <end position="54"/>
    </location>
</feature>
<feature type="domain" description="DUF3533" evidence="3">
    <location>
        <begin position="118"/>
        <end position="362"/>
    </location>
</feature>
<reference evidence="5" key="1">
    <citation type="journal article" date="2012" name="PLoS Genet.">
        <title>The genomes of the fungal plant pathogens Cladosporium fulvum and Dothistroma septosporum reveal adaptation to different hosts and lifestyles but also signatures of common ancestry.</title>
        <authorList>
            <person name="de Wit P.J.G.M."/>
            <person name="van der Burgt A."/>
            <person name="Oekmen B."/>
            <person name="Stergiopoulos I."/>
            <person name="Abd-Elsalam K.A."/>
            <person name="Aerts A.L."/>
            <person name="Bahkali A.H."/>
            <person name="Beenen H.G."/>
            <person name="Chettri P."/>
            <person name="Cox M.P."/>
            <person name="Datema E."/>
            <person name="de Vries R.P."/>
            <person name="Dhillon B."/>
            <person name="Ganley A.R."/>
            <person name="Griffiths S.A."/>
            <person name="Guo Y."/>
            <person name="Hamelin R.C."/>
            <person name="Henrissat B."/>
            <person name="Kabir M.S."/>
            <person name="Jashni M.K."/>
            <person name="Kema G."/>
            <person name="Klaubauf S."/>
            <person name="Lapidus A."/>
            <person name="Levasseur A."/>
            <person name="Lindquist E."/>
            <person name="Mehrabi R."/>
            <person name="Ohm R.A."/>
            <person name="Owen T.J."/>
            <person name="Salamov A."/>
            <person name="Schwelm A."/>
            <person name="Schijlen E."/>
            <person name="Sun H."/>
            <person name="van den Burg H.A."/>
            <person name="van Ham R.C.H.J."/>
            <person name="Zhang S."/>
            <person name="Goodwin S.B."/>
            <person name="Grigoriev I.V."/>
            <person name="Collemare J."/>
            <person name="Bradshaw R.E."/>
        </authorList>
    </citation>
    <scope>NUCLEOTIDE SEQUENCE [LARGE SCALE GENOMIC DNA]</scope>
    <source>
        <strain evidence="5">NZE10 / CBS 128990</strain>
    </source>
</reference>
<keyword evidence="2" id="KW-0812">Transmembrane</keyword>
<feature type="transmembrane region" description="Helical" evidence="2">
    <location>
        <begin position="324"/>
        <end position="346"/>
    </location>
</feature>
<accession>N1PEF6</accession>
<dbReference type="EMBL" id="KB446543">
    <property type="protein sequence ID" value="EME40717.1"/>
    <property type="molecule type" value="Genomic_DNA"/>
</dbReference>
<dbReference type="eggNOG" id="ENOG502QUA0">
    <property type="taxonomic scope" value="Eukaryota"/>
</dbReference>
<dbReference type="Proteomes" id="UP000016933">
    <property type="component" value="Unassembled WGS sequence"/>
</dbReference>
<keyword evidence="2" id="KW-0472">Membrane</keyword>
<evidence type="ECO:0000256" key="2">
    <source>
        <dbReference type="SAM" id="Phobius"/>
    </source>
</evidence>
<feature type="transmembrane region" description="Helical" evidence="2">
    <location>
        <begin position="112"/>
        <end position="133"/>
    </location>
</feature>
<dbReference type="OrthoDB" id="2140105at2759"/>